<proteinExistence type="predicted"/>
<keyword evidence="1" id="KW-0677">Repeat</keyword>
<dbReference type="EMBL" id="AP006502">
    <property type="protein sequence ID" value="BAM83156.1"/>
    <property type="molecule type" value="Genomic_DNA"/>
</dbReference>
<organism evidence="4 5">
    <name type="scientific">Cyanidioschyzon merolae (strain NIES-3377 / 10D)</name>
    <name type="common">Unicellular red alga</name>
    <dbReference type="NCBI Taxonomy" id="280699"/>
    <lineage>
        <taxon>Eukaryota</taxon>
        <taxon>Rhodophyta</taxon>
        <taxon>Bangiophyceae</taxon>
        <taxon>Cyanidiales</taxon>
        <taxon>Cyanidiaceae</taxon>
        <taxon>Cyanidioschyzon</taxon>
    </lineage>
</organism>
<dbReference type="HOGENOM" id="CLU_1216288_0_0_1"/>
<evidence type="ECO:0000313" key="5">
    <source>
        <dbReference type="Proteomes" id="UP000007014"/>
    </source>
</evidence>
<evidence type="ECO:0000313" key="4">
    <source>
        <dbReference type="EMBL" id="BAM83156.1"/>
    </source>
</evidence>
<protein>
    <submittedName>
        <fullName evidence="4">Chloroplast signal recognition particle component SRP43</fullName>
    </submittedName>
</protein>
<dbReference type="PANTHER" id="PTHR24124:SF14">
    <property type="entry name" value="CHROMOSOME UNDETERMINED SCAFFOLD_25, WHOLE GENOME SHOTGUN SEQUENCE"/>
    <property type="match status" value="1"/>
</dbReference>
<evidence type="ECO:0000256" key="2">
    <source>
        <dbReference type="ARBA" id="ARBA00023043"/>
    </source>
</evidence>
<dbReference type="KEGG" id="cme:CYME_CMT161C"/>
<evidence type="ECO:0000256" key="3">
    <source>
        <dbReference type="PROSITE-ProRule" id="PRU00023"/>
    </source>
</evidence>
<dbReference type="InterPro" id="IPR002110">
    <property type="entry name" value="Ankyrin_rpt"/>
</dbReference>
<dbReference type="eggNOG" id="KOG0504">
    <property type="taxonomic scope" value="Eukaryota"/>
</dbReference>
<dbReference type="SUPFAM" id="SSF48403">
    <property type="entry name" value="Ankyrin repeat"/>
    <property type="match status" value="1"/>
</dbReference>
<reference evidence="4 5" key="1">
    <citation type="journal article" date="2004" name="Nature">
        <title>Genome sequence of the ultrasmall unicellular red alga Cyanidioschyzon merolae 10D.</title>
        <authorList>
            <person name="Matsuzaki M."/>
            <person name="Misumi O."/>
            <person name="Shin-i T."/>
            <person name="Maruyama S."/>
            <person name="Takahara M."/>
            <person name="Miyagishima S."/>
            <person name="Mori T."/>
            <person name="Nishida K."/>
            <person name="Yagisawa F."/>
            <person name="Nishida K."/>
            <person name="Yoshida Y."/>
            <person name="Nishimura Y."/>
            <person name="Nakao S."/>
            <person name="Kobayashi T."/>
            <person name="Momoyama Y."/>
            <person name="Higashiyama T."/>
            <person name="Minoda A."/>
            <person name="Sano M."/>
            <person name="Nomoto H."/>
            <person name="Oishi K."/>
            <person name="Hayashi H."/>
            <person name="Ohta F."/>
            <person name="Nishizaka S."/>
            <person name="Haga S."/>
            <person name="Miura S."/>
            <person name="Morishita T."/>
            <person name="Kabeya Y."/>
            <person name="Terasawa K."/>
            <person name="Suzuki Y."/>
            <person name="Ishii Y."/>
            <person name="Asakawa S."/>
            <person name="Takano H."/>
            <person name="Ohta N."/>
            <person name="Kuroiwa H."/>
            <person name="Tanaka K."/>
            <person name="Shimizu N."/>
            <person name="Sugano S."/>
            <person name="Sato N."/>
            <person name="Nozaki H."/>
            <person name="Ogasawara N."/>
            <person name="Kohara Y."/>
            <person name="Kuroiwa T."/>
        </authorList>
    </citation>
    <scope>NUCLEOTIDE SEQUENCE [LARGE SCALE GENOMIC DNA]</scope>
    <source>
        <strain evidence="4 5">10D</strain>
    </source>
</reference>
<keyword evidence="5" id="KW-1185">Reference proteome</keyword>
<gene>
    <name evidence="4" type="ORF">CYME_CMT161C</name>
</gene>
<feature type="repeat" description="ANK" evidence="3">
    <location>
        <begin position="111"/>
        <end position="143"/>
    </location>
</feature>
<dbReference type="Gene3D" id="1.25.40.20">
    <property type="entry name" value="Ankyrin repeat-containing domain"/>
    <property type="match status" value="1"/>
</dbReference>
<dbReference type="GO" id="GO:0005634">
    <property type="term" value="C:nucleus"/>
    <property type="evidence" value="ECO:0007669"/>
    <property type="project" value="TreeGrafter"/>
</dbReference>
<reference evidence="4 5" key="2">
    <citation type="journal article" date="2007" name="BMC Biol.">
        <title>A 100%-complete sequence reveals unusually simple genomic features in the hot-spring red alga Cyanidioschyzon merolae.</title>
        <authorList>
            <person name="Nozaki H."/>
            <person name="Takano H."/>
            <person name="Misumi O."/>
            <person name="Terasawa K."/>
            <person name="Matsuzaki M."/>
            <person name="Maruyama S."/>
            <person name="Nishida K."/>
            <person name="Yagisawa F."/>
            <person name="Yoshida Y."/>
            <person name="Fujiwara T."/>
            <person name="Takio S."/>
            <person name="Tamura K."/>
            <person name="Chung S.J."/>
            <person name="Nakamura S."/>
            <person name="Kuroiwa H."/>
            <person name="Tanaka K."/>
            <person name="Sato N."/>
            <person name="Kuroiwa T."/>
        </authorList>
    </citation>
    <scope>NUCLEOTIDE SEQUENCE [LARGE SCALE GENOMIC DNA]</scope>
    <source>
        <strain evidence="4 5">10D</strain>
    </source>
</reference>
<sequence length="228" mass="25641">MFLVSSSPAHATRLQRRLLTRQRLPLRSYSTQKLPRQASSARSLQCIGSFWRKQPDSAQKEQVHLRDTYDPLPLHTALQPPNTNAERARELLRAHLDGRGLPFDVNAVDRDNRTALHFAAALGLAEVVEMLIKAGVDVNAQDSQGLTALHMACGYARPATVRALTDAACDFLRFELRDSRNRTAQQLVEELLAQEQPRKFGGLVRNSKYEAYSEILEIIKTHTNRTSS</sequence>
<keyword evidence="2 3" id="KW-0040">ANK repeat</keyword>
<dbReference type="PANTHER" id="PTHR24124">
    <property type="entry name" value="ANKYRIN REPEAT FAMILY A"/>
    <property type="match status" value="1"/>
</dbReference>
<dbReference type="Pfam" id="PF13857">
    <property type="entry name" value="Ank_5"/>
    <property type="match status" value="1"/>
</dbReference>
<dbReference type="AlphaFoldDB" id="M1UXG2"/>
<dbReference type="SMART" id="SM00248">
    <property type="entry name" value="ANK"/>
    <property type="match status" value="2"/>
</dbReference>
<dbReference type="InterPro" id="IPR036770">
    <property type="entry name" value="Ankyrin_rpt-contain_sf"/>
</dbReference>
<dbReference type="RefSeq" id="XP_005539192.1">
    <property type="nucleotide sequence ID" value="XM_005539135.1"/>
</dbReference>
<evidence type="ECO:0000256" key="1">
    <source>
        <dbReference type="ARBA" id="ARBA00022737"/>
    </source>
</evidence>
<dbReference type="GO" id="GO:0010468">
    <property type="term" value="P:regulation of gene expression"/>
    <property type="evidence" value="ECO:0007669"/>
    <property type="project" value="TreeGrafter"/>
</dbReference>
<dbReference type="GeneID" id="16997659"/>
<dbReference type="Proteomes" id="UP000007014">
    <property type="component" value="Chromosome 20"/>
</dbReference>
<dbReference type="PROSITE" id="PS50088">
    <property type="entry name" value="ANK_REPEAT"/>
    <property type="match status" value="1"/>
</dbReference>
<dbReference type="Gramene" id="CMT161CT">
    <property type="protein sequence ID" value="CMT161CT"/>
    <property type="gene ID" value="CMT161C"/>
</dbReference>
<dbReference type="OrthoDB" id="5746at2759"/>
<dbReference type="STRING" id="280699.M1UXG2"/>
<name>M1UXG2_CYAM1</name>
<accession>M1UXG2</accession>
<dbReference type="SMR" id="M1UXG2"/>
<dbReference type="PROSITE" id="PS50297">
    <property type="entry name" value="ANK_REP_REGION"/>
    <property type="match status" value="1"/>
</dbReference>